<evidence type="ECO:0000256" key="2">
    <source>
        <dbReference type="ARBA" id="ARBA00022475"/>
    </source>
</evidence>
<proteinExistence type="predicted"/>
<feature type="transmembrane region" description="Helical" evidence="6">
    <location>
        <begin position="149"/>
        <end position="167"/>
    </location>
</feature>
<evidence type="ECO:0000256" key="6">
    <source>
        <dbReference type="SAM" id="Phobius"/>
    </source>
</evidence>
<dbReference type="Pfam" id="PF01810">
    <property type="entry name" value="LysE"/>
    <property type="match status" value="1"/>
</dbReference>
<keyword evidence="4 6" id="KW-1133">Transmembrane helix</keyword>
<evidence type="ECO:0000313" key="7">
    <source>
        <dbReference type="EMBL" id="MFC3530783.1"/>
    </source>
</evidence>
<dbReference type="Proteomes" id="UP001595741">
    <property type="component" value="Unassembled WGS sequence"/>
</dbReference>
<sequence length="212" mass="22859">MMIAQSTLLLFLMTVLMLFLSPGPNMAFLLSHSAAMGPRGGYAVALGIALADVVLTVLTASGITAMLAAWPPMFDLLRLAGALYLGWLAWQAWQSGGMAALTQAPRRSYRQVVRMAMFNSLLNPKALLFFMVFLPQFVETARGDVVQQVLLLGVVLSLVGLLFNIVLAHGSGVIGRRLAAAPQFARWQGRTLALVLAALALRLLLLQRPTAQ</sequence>
<comment type="caution">
    <text evidence="7">The sequence shown here is derived from an EMBL/GenBank/DDBJ whole genome shotgun (WGS) entry which is preliminary data.</text>
</comment>
<evidence type="ECO:0000313" key="8">
    <source>
        <dbReference type="Proteomes" id="UP001595741"/>
    </source>
</evidence>
<reference evidence="8" key="1">
    <citation type="journal article" date="2019" name="Int. J. Syst. Evol. Microbiol.">
        <title>The Global Catalogue of Microorganisms (GCM) 10K type strain sequencing project: providing services to taxonomists for standard genome sequencing and annotation.</title>
        <authorList>
            <consortium name="The Broad Institute Genomics Platform"/>
            <consortium name="The Broad Institute Genome Sequencing Center for Infectious Disease"/>
            <person name="Wu L."/>
            <person name="Ma J."/>
        </authorList>
    </citation>
    <scope>NUCLEOTIDE SEQUENCE [LARGE SCALE GENOMIC DNA]</scope>
    <source>
        <strain evidence="8">KCTC 42742</strain>
    </source>
</reference>
<evidence type="ECO:0000256" key="5">
    <source>
        <dbReference type="ARBA" id="ARBA00023136"/>
    </source>
</evidence>
<name>A0ABV7RAE9_9NEIS</name>
<comment type="subcellular location">
    <subcellularLocation>
        <location evidence="1">Cell membrane</location>
        <topology evidence="1">Multi-pass membrane protein</topology>
    </subcellularLocation>
</comment>
<dbReference type="PANTHER" id="PTHR30086">
    <property type="entry name" value="ARGININE EXPORTER PROTEIN ARGO"/>
    <property type="match status" value="1"/>
</dbReference>
<gene>
    <name evidence="7" type="ORF">ACFOLG_01155</name>
</gene>
<dbReference type="InterPro" id="IPR001123">
    <property type="entry name" value="LeuE-type"/>
</dbReference>
<dbReference type="PIRSF" id="PIRSF006324">
    <property type="entry name" value="LeuE"/>
    <property type="match status" value="1"/>
</dbReference>
<dbReference type="PANTHER" id="PTHR30086:SF20">
    <property type="entry name" value="ARGININE EXPORTER PROTEIN ARGO-RELATED"/>
    <property type="match status" value="1"/>
</dbReference>
<evidence type="ECO:0000256" key="3">
    <source>
        <dbReference type="ARBA" id="ARBA00022692"/>
    </source>
</evidence>
<dbReference type="RefSeq" id="WP_386087528.1">
    <property type="nucleotide sequence ID" value="NZ_JBHRXN010000001.1"/>
</dbReference>
<keyword evidence="3 6" id="KW-0812">Transmembrane</keyword>
<dbReference type="EMBL" id="JBHRXN010000001">
    <property type="protein sequence ID" value="MFC3530783.1"/>
    <property type="molecule type" value="Genomic_DNA"/>
</dbReference>
<protein>
    <submittedName>
        <fullName evidence="7">LysE family translocator</fullName>
    </submittedName>
</protein>
<feature type="transmembrane region" description="Helical" evidence="6">
    <location>
        <begin position="76"/>
        <end position="93"/>
    </location>
</feature>
<evidence type="ECO:0000256" key="4">
    <source>
        <dbReference type="ARBA" id="ARBA00022989"/>
    </source>
</evidence>
<feature type="transmembrane region" description="Helical" evidence="6">
    <location>
        <begin position="113"/>
        <end position="137"/>
    </location>
</feature>
<keyword evidence="5 6" id="KW-0472">Membrane</keyword>
<keyword evidence="2" id="KW-1003">Cell membrane</keyword>
<accession>A0ABV7RAE9</accession>
<keyword evidence="8" id="KW-1185">Reference proteome</keyword>
<feature type="transmembrane region" description="Helical" evidence="6">
    <location>
        <begin position="43"/>
        <end position="69"/>
    </location>
</feature>
<organism evidence="7 8">
    <name type="scientific">Vogesella facilis</name>
    <dbReference type="NCBI Taxonomy" id="1655232"/>
    <lineage>
        <taxon>Bacteria</taxon>
        <taxon>Pseudomonadati</taxon>
        <taxon>Pseudomonadota</taxon>
        <taxon>Betaproteobacteria</taxon>
        <taxon>Neisseriales</taxon>
        <taxon>Chromobacteriaceae</taxon>
        <taxon>Vogesella</taxon>
    </lineage>
</organism>
<evidence type="ECO:0000256" key="1">
    <source>
        <dbReference type="ARBA" id="ARBA00004651"/>
    </source>
</evidence>
<feature type="transmembrane region" description="Helical" evidence="6">
    <location>
        <begin position="187"/>
        <end position="205"/>
    </location>
</feature>